<keyword evidence="2" id="KW-1185">Reference proteome</keyword>
<dbReference type="InParanoid" id="A0A084QSF4"/>
<dbReference type="STRING" id="1283841.A0A084QSF4"/>
<accession>A0A084QSF4</accession>
<sequence length="475" mass="53087">MFDPSSGVSYREWIVPGRVQSSPSDRDWSRRCPYPVFTARGTRGPRSLVDIATNVIANNIGDVTDEHLEALPTRLLWHVWRFLEARGVCLHAWRLFSKLLLCEEEDDKPLGLYRFRQHICRPNEELRQYLEPLTSLSADFVTHLVISGGCNFTTNELMCLAEMRNLGVLELIQPADELRTTYPEVGDLLIRGWSGMDNPFPLLRILRIWGDETTTQDSLQWVAGFPSLVLYDVTGARTDWTDPDVRAIQAGWELDTSTPGSDDSLLRYLMLFAPLNDDHNTLRELSRTIDGDLVSLCADSQCVVKFVNDRQAPPLLDYLTDRAKIGLPSWDTDAASRDARACHGAPFEAWAFWLYSFIGQISQDKDLESNGIGVDSQAVVGPFVLPSKPMACLFLGHSGRGGISSHPSYVSRGLFATKRFTFTRPAAGRKTAAASQKITAVASPPVVTRENAAPVSTFRSNKRKRIKDVLEALSR</sequence>
<dbReference type="AlphaFoldDB" id="A0A084QSF4"/>
<proteinExistence type="predicted"/>
<evidence type="ECO:0000313" key="1">
    <source>
        <dbReference type="EMBL" id="KFA66889.1"/>
    </source>
</evidence>
<gene>
    <name evidence="1" type="ORF">S40285_02349</name>
</gene>
<dbReference type="OrthoDB" id="5273928at2759"/>
<dbReference type="Proteomes" id="UP000028524">
    <property type="component" value="Unassembled WGS sequence"/>
</dbReference>
<evidence type="ECO:0000313" key="2">
    <source>
        <dbReference type="Proteomes" id="UP000028524"/>
    </source>
</evidence>
<dbReference type="EMBL" id="KL660323">
    <property type="protein sequence ID" value="KFA66889.1"/>
    <property type="molecule type" value="Genomic_DNA"/>
</dbReference>
<organism evidence="1 2">
    <name type="scientific">Stachybotrys chlorohalonatus (strain IBT 40285)</name>
    <dbReference type="NCBI Taxonomy" id="1283841"/>
    <lineage>
        <taxon>Eukaryota</taxon>
        <taxon>Fungi</taxon>
        <taxon>Dikarya</taxon>
        <taxon>Ascomycota</taxon>
        <taxon>Pezizomycotina</taxon>
        <taxon>Sordariomycetes</taxon>
        <taxon>Hypocreomycetidae</taxon>
        <taxon>Hypocreales</taxon>
        <taxon>Stachybotryaceae</taxon>
        <taxon>Stachybotrys</taxon>
    </lineage>
</organism>
<reference evidence="1 2" key="1">
    <citation type="journal article" date="2014" name="BMC Genomics">
        <title>Comparative genome sequencing reveals chemotype-specific gene clusters in the toxigenic black mold Stachybotrys.</title>
        <authorList>
            <person name="Semeiks J."/>
            <person name="Borek D."/>
            <person name="Otwinowski Z."/>
            <person name="Grishin N.V."/>
        </authorList>
    </citation>
    <scope>NUCLEOTIDE SEQUENCE [LARGE SCALE GENOMIC DNA]</scope>
    <source>
        <strain evidence="1 2">IBT 40285</strain>
    </source>
</reference>
<protein>
    <submittedName>
        <fullName evidence="1">Uncharacterized protein</fullName>
    </submittedName>
</protein>
<name>A0A084QSF4_STAC4</name>
<dbReference type="HOGENOM" id="CLU_037053_0_0_1"/>
<dbReference type="OMA" id="FRQHICH"/>